<keyword evidence="4" id="KW-1185">Reference proteome</keyword>
<feature type="transmembrane region" description="Helical" evidence="1">
    <location>
        <begin position="246"/>
        <end position="262"/>
    </location>
</feature>
<feature type="transmembrane region" description="Helical" evidence="1">
    <location>
        <begin position="47"/>
        <end position="70"/>
    </location>
</feature>
<sequence>MTGPTPQRDATIDGLRGAAISVVLLLHFALAFGLTDSALGDLLGKPLLRAIVLNGNYGVTVFFVVSGYLITRGLIDRHGDLSTVQLLPFYVARSGRILPPLLLALGIIVPLGLAGVPFFDNSDGQVLRPAGFWWPAVGSVLTFWHNQLMQSAGYFNYCLNVYWSLSVEEVFYLTLPGLCLLLRREVWLVAALGVLVLMGPAYRAQHPDNEIAYLYAYPACFDAIALGCLCALASRRWSVSWRVARVLAPLAATAMVATYLVGFADHPVVGFSAMAGATALFIWATRAWPAGRAPSGAGPGGAHWAVLVTWPWRWLGRHSYEIYLFHIIVLAGMRQLFDRATLDRDWRLPLLIGFGLASAGVAAIVSRHFAEPINRWWRQRWSGPTLPRPVAR</sequence>
<dbReference type="InterPro" id="IPR002656">
    <property type="entry name" value="Acyl_transf_3_dom"/>
</dbReference>
<gene>
    <name evidence="3" type="ORF">AACH06_17645</name>
</gene>
<feature type="transmembrane region" description="Helical" evidence="1">
    <location>
        <begin position="214"/>
        <end position="234"/>
    </location>
</feature>
<dbReference type="Proteomes" id="UP001371218">
    <property type="component" value="Unassembled WGS sequence"/>
</dbReference>
<feature type="transmembrane region" description="Helical" evidence="1">
    <location>
        <begin position="186"/>
        <end position="202"/>
    </location>
</feature>
<keyword evidence="1" id="KW-0472">Membrane</keyword>
<feature type="transmembrane region" description="Helical" evidence="1">
    <location>
        <begin position="97"/>
        <end position="119"/>
    </location>
</feature>
<dbReference type="PANTHER" id="PTHR23028:SF53">
    <property type="entry name" value="ACYL_TRANSF_3 DOMAIN-CONTAINING PROTEIN"/>
    <property type="match status" value="1"/>
</dbReference>
<accession>A0ABU9BS14</accession>
<feature type="transmembrane region" description="Helical" evidence="1">
    <location>
        <begin position="268"/>
        <end position="285"/>
    </location>
</feature>
<evidence type="ECO:0000313" key="3">
    <source>
        <dbReference type="EMBL" id="MEK8032646.1"/>
    </source>
</evidence>
<dbReference type="GO" id="GO:0016746">
    <property type="term" value="F:acyltransferase activity"/>
    <property type="evidence" value="ECO:0007669"/>
    <property type="project" value="UniProtKB-KW"/>
</dbReference>
<evidence type="ECO:0000259" key="2">
    <source>
        <dbReference type="Pfam" id="PF01757"/>
    </source>
</evidence>
<keyword evidence="3" id="KW-0012">Acyltransferase</keyword>
<protein>
    <submittedName>
        <fullName evidence="3">Acyltransferase</fullName>
        <ecNumber evidence="3">2.3.-.-</ecNumber>
    </submittedName>
</protein>
<keyword evidence="1" id="KW-1133">Transmembrane helix</keyword>
<feature type="transmembrane region" description="Helical" evidence="1">
    <location>
        <begin position="154"/>
        <end position="174"/>
    </location>
</feature>
<proteinExistence type="predicted"/>
<evidence type="ECO:0000256" key="1">
    <source>
        <dbReference type="SAM" id="Phobius"/>
    </source>
</evidence>
<feature type="transmembrane region" description="Helical" evidence="1">
    <location>
        <begin position="349"/>
        <end position="370"/>
    </location>
</feature>
<dbReference type="EMBL" id="JBBUTG010000011">
    <property type="protein sequence ID" value="MEK8032646.1"/>
    <property type="molecule type" value="Genomic_DNA"/>
</dbReference>
<dbReference type="EC" id="2.3.-.-" evidence="3"/>
<name>A0ABU9BS14_9BURK</name>
<keyword evidence="1" id="KW-0812">Transmembrane</keyword>
<keyword evidence="3" id="KW-0808">Transferase</keyword>
<dbReference type="PANTHER" id="PTHR23028">
    <property type="entry name" value="ACETYLTRANSFERASE"/>
    <property type="match status" value="1"/>
</dbReference>
<dbReference type="Pfam" id="PF01757">
    <property type="entry name" value="Acyl_transf_3"/>
    <property type="match status" value="1"/>
</dbReference>
<comment type="caution">
    <text evidence="3">The sequence shown here is derived from an EMBL/GenBank/DDBJ whole genome shotgun (WGS) entry which is preliminary data.</text>
</comment>
<dbReference type="RefSeq" id="WP_341427063.1">
    <property type="nucleotide sequence ID" value="NZ_JBBUTG010000011.1"/>
</dbReference>
<organism evidence="3 4">
    <name type="scientific">Ideonella lacteola</name>
    <dbReference type="NCBI Taxonomy" id="2984193"/>
    <lineage>
        <taxon>Bacteria</taxon>
        <taxon>Pseudomonadati</taxon>
        <taxon>Pseudomonadota</taxon>
        <taxon>Betaproteobacteria</taxon>
        <taxon>Burkholderiales</taxon>
        <taxon>Sphaerotilaceae</taxon>
        <taxon>Ideonella</taxon>
    </lineage>
</organism>
<dbReference type="InterPro" id="IPR050879">
    <property type="entry name" value="Acyltransferase_3"/>
</dbReference>
<reference evidence="3 4" key="1">
    <citation type="submission" date="2024-04" db="EMBL/GenBank/DDBJ databases">
        <title>Novel species of the genus Ideonella isolated from streams.</title>
        <authorList>
            <person name="Lu H."/>
        </authorList>
    </citation>
    <scope>NUCLEOTIDE SEQUENCE [LARGE SCALE GENOMIC DNA]</scope>
    <source>
        <strain evidence="3 4">DXS29W</strain>
    </source>
</reference>
<feature type="transmembrane region" description="Helical" evidence="1">
    <location>
        <begin position="15"/>
        <end position="35"/>
    </location>
</feature>
<feature type="domain" description="Acyltransferase 3" evidence="2">
    <location>
        <begin position="11"/>
        <end position="358"/>
    </location>
</feature>
<feature type="transmembrane region" description="Helical" evidence="1">
    <location>
        <begin position="320"/>
        <end position="337"/>
    </location>
</feature>
<evidence type="ECO:0000313" key="4">
    <source>
        <dbReference type="Proteomes" id="UP001371218"/>
    </source>
</evidence>